<dbReference type="AlphaFoldDB" id="A0AAE1JK09"/>
<proteinExistence type="predicted"/>
<evidence type="ECO:0000313" key="3">
    <source>
        <dbReference type="Proteomes" id="UP001293593"/>
    </source>
</evidence>
<gene>
    <name evidence="2" type="ORF">QN277_023377</name>
</gene>
<evidence type="ECO:0000313" key="2">
    <source>
        <dbReference type="EMBL" id="KAK4270331.1"/>
    </source>
</evidence>
<keyword evidence="3" id="KW-1185">Reference proteome</keyword>
<sequence length="202" mass="24227">MRVRKFMARRHSQISENLKGKAKIDRVEMISRLNKLRNYFLYRLHVSINGKLNILTQLYMALDNLSIPKSSSLSQEKLIKHKLNFQMQHKMKNLAQEKNLLRDINVSHERNNDSTLRLEELSNSLSQILWDYQFYHDIYKQNKCEKLDEEIKQFQVTGKISKGLRETVRNQVKVICDELIETRKKKRDLEDEIKVIEKELWP</sequence>
<evidence type="ECO:0000256" key="1">
    <source>
        <dbReference type="SAM" id="Coils"/>
    </source>
</evidence>
<protein>
    <submittedName>
        <fullName evidence="2">Uncharacterized protein</fullName>
    </submittedName>
</protein>
<accession>A0AAE1JK09</accession>
<dbReference type="Proteomes" id="UP001293593">
    <property type="component" value="Unassembled WGS sequence"/>
</dbReference>
<dbReference type="EMBL" id="JAWXYG010000006">
    <property type="protein sequence ID" value="KAK4270331.1"/>
    <property type="molecule type" value="Genomic_DNA"/>
</dbReference>
<comment type="caution">
    <text evidence="2">The sequence shown here is derived from an EMBL/GenBank/DDBJ whole genome shotgun (WGS) entry which is preliminary data.</text>
</comment>
<reference evidence="2" key="1">
    <citation type="submission" date="2023-10" db="EMBL/GenBank/DDBJ databases">
        <title>Chromosome-level genome of the transformable northern wattle, Acacia crassicarpa.</title>
        <authorList>
            <person name="Massaro I."/>
            <person name="Sinha N.R."/>
            <person name="Poethig S."/>
            <person name="Leichty A.R."/>
        </authorList>
    </citation>
    <scope>NUCLEOTIDE SEQUENCE</scope>
    <source>
        <strain evidence="2">Acra3RX</strain>
        <tissue evidence="2">Leaf</tissue>
    </source>
</reference>
<organism evidence="2 3">
    <name type="scientific">Acacia crassicarpa</name>
    <name type="common">northern wattle</name>
    <dbReference type="NCBI Taxonomy" id="499986"/>
    <lineage>
        <taxon>Eukaryota</taxon>
        <taxon>Viridiplantae</taxon>
        <taxon>Streptophyta</taxon>
        <taxon>Embryophyta</taxon>
        <taxon>Tracheophyta</taxon>
        <taxon>Spermatophyta</taxon>
        <taxon>Magnoliopsida</taxon>
        <taxon>eudicotyledons</taxon>
        <taxon>Gunneridae</taxon>
        <taxon>Pentapetalae</taxon>
        <taxon>rosids</taxon>
        <taxon>fabids</taxon>
        <taxon>Fabales</taxon>
        <taxon>Fabaceae</taxon>
        <taxon>Caesalpinioideae</taxon>
        <taxon>mimosoid clade</taxon>
        <taxon>Acacieae</taxon>
        <taxon>Acacia</taxon>
    </lineage>
</organism>
<name>A0AAE1JK09_9FABA</name>
<feature type="coiled-coil region" evidence="1">
    <location>
        <begin position="172"/>
        <end position="199"/>
    </location>
</feature>
<keyword evidence="1" id="KW-0175">Coiled coil</keyword>